<protein>
    <submittedName>
        <fullName evidence="2">Histidine triad nucleotide-binding protein 3</fullName>
    </submittedName>
</protein>
<keyword evidence="3" id="KW-1185">Reference proteome</keyword>
<dbReference type="Proteomes" id="UP001370758">
    <property type="component" value="Unassembled WGS sequence"/>
</dbReference>
<accession>A0AAV9W566</accession>
<dbReference type="InterPro" id="IPR036265">
    <property type="entry name" value="HIT-like_sf"/>
</dbReference>
<evidence type="ECO:0000256" key="1">
    <source>
        <dbReference type="SAM" id="MobiDB-lite"/>
    </source>
</evidence>
<evidence type="ECO:0000313" key="3">
    <source>
        <dbReference type="Proteomes" id="UP001370758"/>
    </source>
</evidence>
<dbReference type="SUPFAM" id="SSF54197">
    <property type="entry name" value="HIT-like"/>
    <property type="match status" value="1"/>
</dbReference>
<dbReference type="EMBL" id="JAVHJL010000006">
    <property type="protein sequence ID" value="KAK6501437.1"/>
    <property type="molecule type" value="Genomic_DNA"/>
</dbReference>
<dbReference type="AlphaFoldDB" id="A0AAV9W566"/>
<reference evidence="2 3" key="1">
    <citation type="submission" date="2023-08" db="EMBL/GenBank/DDBJ databases">
        <authorList>
            <person name="Palmer J.M."/>
        </authorList>
    </citation>
    <scope>NUCLEOTIDE SEQUENCE [LARGE SCALE GENOMIC DNA]</scope>
    <source>
        <strain evidence="2 3">TWF481</strain>
    </source>
</reference>
<dbReference type="PANTHER" id="PTHR12486">
    <property type="entry name" value="APRATAXIN-RELATED"/>
    <property type="match status" value="1"/>
</dbReference>
<gene>
    <name evidence="2" type="primary">HINT3</name>
    <name evidence="2" type="ORF">TWF481_009275</name>
</gene>
<name>A0AAV9W566_9PEZI</name>
<sequence>MLTNIGLADAGASSVGGTQECAFCKGDFIITAELFRDDDLVVIDDRRPAGRTHWLVMPLRHIRSVEDLTASDLPLYRKMLAIREQLLGIHYPDITPATRNHRVRSGFHRGERDVHIAGPLKFRIPDVISVKHLHLHVIVDVDSTMKSLKYPMWNELVFAKSETVLKRLEDEESKSKTTTTNGNAAIGHADL</sequence>
<evidence type="ECO:0000313" key="2">
    <source>
        <dbReference type="EMBL" id="KAK6501437.1"/>
    </source>
</evidence>
<dbReference type="Pfam" id="PF11969">
    <property type="entry name" value="DcpS_C"/>
    <property type="match status" value="1"/>
</dbReference>
<feature type="region of interest" description="Disordered" evidence="1">
    <location>
        <begin position="169"/>
        <end position="191"/>
    </location>
</feature>
<proteinExistence type="predicted"/>
<dbReference type="Gene3D" id="3.30.428.10">
    <property type="entry name" value="HIT-like"/>
    <property type="match status" value="1"/>
</dbReference>
<comment type="caution">
    <text evidence="2">The sequence shown here is derived from an EMBL/GenBank/DDBJ whole genome shotgun (WGS) entry which is preliminary data.</text>
</comment>
<organism evidence="2 3">
    <name type="scientific">Arthrobotrys musiformis</name>
    <dbReference type="NCBI Taxonomy" id="47236"/>
    <lineage>
        <taxon>Eukaryota</taxon>
        <taxon>Fungi</taxon>
        <taxon>Dikarya</taxon>
        <taxon>Ascomycota</taxon>
        <taxon>Pezizomycotina</taxon>
        <taxon>Orbiliomycetes</taxon>
        <taxon>Orbiliales</taxon>
        <taxon>Orbiliaceae</taxon>
        <taxon>Arthrobotrys</taxon>
    </lineage>
</organism>